<dbReference type="PANTHER" id="PTHR21015">
    <property type="entry name" value="UDP-N-ACETYLGLUCOSAMINE--N-ACETYLMURAMYL-(PENTAPEPTIDE) PYROPHOSPHORYL-UNDECAPRENOL N-ACETYLGLUCOSAMINE TRANSFERASE 1"/>
    <property type="match status" value="1"/>
</dbReference>
<dbReference type="InterPro" id="IPR004276">
    <property type="entry name" value="GlycoTrans_28_N"/>
</dbReference>
<feature type="binding site" evidence="10">
    <location>
        <position position="127"/>
    </location>
    <ligand>
        <name>UDP-N-acetyl-alpha-D-glucosamine</name>
        <dbReference type="ChEBI" id="CHEBI:57705"/>
    </ligand>
</feature>
<dbReference type="eggNOG" id="COG0707">
    <property type="taxonomic scope" value="Bacteria"/>
</dbReference>
<proteinExistence type="inferred from homology"/>
<evidence type="ECO:0000259" key="11">
    <source>
        <dbReference type="Pfam" id="PF03033"/>
    </source>
</evidence>
<keyword evidence="7 10" id="KW-0472">Membrane</keyword>
<keyword evidence="8 10" id="KW-0131">Cell cycle</keyword>
<evidence type="ECO:0000259" key="12">
    <source>
        <dbReference type="Pfam" id="PF04101"/>
    </source>
</evidence>
<dbReference type="GO" id="GO:0009252">
    <property type="term" value="P:peptidoglycan biosynthetic process"/>
    <property type="evidence" value="ECO:0007669"/>
    <property type="project" value="UniProtKB-UniRule"/>
</dbReference>
<dbReference type="RefSeq" id="WP_013149092.1">
    <property type="nucleotide sequence ID" value="NC_014207.1"/>
</dbReference>
<dbReference type="InterPro" id="IPR007235">
    <property type="entry name" value="Glyco_trans_28_C"/>
</dbReference>
<dbReference type="GO" id="GO:0008360">
    <property type="term" value="P:regulation of cell shape"/>
    <property type="evidence" value="ECO:0007669"/>
    <property type="project" value="UniProtKB-KW"/>
</dbReference>
<evidence type="ECO:0000313" key="14">
    <source>
        <dbReference type="Proteomes" id="UP000000383"/>
    </source>
</evidence>
<dbReference type="Pfam" id="PF04101">
    <property type="entry name" value="Glyco_tran_28_C"/>
    <property type="match status" value="1"/>
</dbReference>
<dbReference type="SUPFAM" id="SSF53756">
    <property type="entry name" value="UDP-Glycosyltransferase/glycogen phosphorylase"/>
    <property type="match status" value="1"/>
</dbReference>
<dbReference type="GO" id="GO:0005975">
    <property type="term" value="P:carbohydrate metabolic process"/>
    <property type="evidence" value="ECO:0007669"/>
    <property type="project" value="InterPro"/>
</dbReference>
<dbReference type="UniPathway" id="UPA00219"/>
<dbReference type="GO" id="GO:0005886">
    <property type="term" value="C:plasma membrane"/>
    <property type="evidence" value="ECO:0007669"/>
    <property type="project" value="UniProtKB-SubCell"/>
</dbReference>
<comment type="catalytic activity">
    <reaction evidence="10">
        <text>di-trans,octa-cis-undecaprenyl diphospho-N-acetyl-alpha-D-muramoyl-L-alanyl-D-glutamyl-meso-2,6-diaminopimeloyl-D-alanyl-D-alanine + UDP-N-acetyl-alpha-D-glucosamine = di-trans,octa-cis-undecaprenyl diphospho-[N-acetyl-alpha-D-glucosaminyl-(1-&gt;4)]-N-acetyl-alpha-D-muramoyl-L-alanyl-D-glutamyl-meso-2,6-diaminopimeloyl-D-alanyl-D-alanine + UDP + H(+)</text>
        <dbReference type="Rhea" id="RHEA:31227"/>
        <dbReference type="ChEBI" id="CHEBI:15378"/>
        <dbReference type="ChEBI" id="CHEBI:57705"/>
        <dbReference type="ChEBI" id="CHEBI:58223"/>
        <dbReference type="ChEBI" id="CHEBI:61387"/>
        <dbReference type="ChEBI" id="CHEBI:61388"/>
        <dbReference type="EC" id="2.4.1.227"/>
    </reaction>
</comment>
<dbReference type="AlphaFoldDB" id="D7DMK7"/>
<feature type="binding site" evidence="10">
    <location>
        <position position="291"/>
    </location>
    <ligand>
        <name>UDP-N-acetyl-alpha-D-glucosamine</name>
        <dbReference type="ChEBI" id="CHEBI:57705"/>
    </ligand>
</feature>
<comment type="function">
    <text evidence="10">Cell wall formation. Catalyzes the transfer of a GlcNAc subunit on undecaprenyl-pyrophosphoryl-MurNAc-pentapeptide (lipid intermediate I) to form undecaprenyl-pyrophosphoryl-MurNAc-(pentapeptide)GlcNAc (lipid intermediate II).</text>
</comment>
<evidence type="ECO:0000313" key="13">
    <source>
        <dbReference type="EMBL" id="ADI30784.1"/>
    </source>
</evidence>
<keyword evidence="4 10" id="KW-0808">Transferase</keyword>
<reference evidence="13 14" key="2">
    <citation type="journal article" date="2011" name="J. Bacteriol.">
        <title>Genomes of three methylotrophs from a single niche uncover genetic and metabolic divergence of Methylophilaceae.</title>
        <authorList>
            <person name="Lapidus A."/>
            <person name="Clum A."/>
            <person name="Labutti K."/>
            <person name="Kaluzhnaya M.G."/>
            <person name="Lim S."/>
            <person name="Beck D.A."/>
            <person name="Glavina Del Rio T."/>
            <person name="Nolan M."/>
            <person name="Mavromatis K."/>
            <person name="Huntemann M."/>
            <person name="Lucas S."/>
            <person name="Lidstrom M.E."/>
            <person name="Ivanova N."/>
            <person name="Chistoserdova L."/>
        </authorList>
    </citation>
    <scope>NUCLEOTIDE SEQUENCE [LARGE SCALE GENOMIC DNA]</scope>
    <source>
        <strain evidence="13 14">301</strain>
    </source>
</reference>
<feature type="domain" description="Glycosyl transferase family 28 C-terminal" evidence="12">
    <location>
        <begin position="187"/>
        <end position="335"/>
    </location>
</feature>
<comment type="pathway">
    <text evidence="10">Cell wall biogenesis; peptidoglycan biosynthesis.</text>
</comment>
<feature type="binding site" evidence="10">
    <location>
        <position position="192"/>
    </location>
    <ligand>
        <name>UDP-N-acetyl-alpha-D-glucosamine</name>
        <dbReference type="ChEBI" id="CHEBI:57705"/>
    </ligand>
</feature>
<sequence length="357" mass="37641">MSTPAKTLMVMAGGTGGHVYPAMAVADYLKNLGWNIVWLCTEGGMENRLIENKGYEKAMITMRGVRGNGLMGWVLLPVKLAKAFSQSVAAIRLHQPNVVLGMGGFAAFPGGLMAKCLGKPLVIHEQNSIAGLTNKVLAIFATRVLAAFPSAFDKKAQLVGNPVRADITQVAAPENRMKTNTGALNMLVVGGSLGAQALNEVVPKALAEMAIENRPQVVHQAGEKHIATLQANYQAVGVSADAKAFINNMADMYAWADVVICRAGALTVAELSAAGVASVLVPFPHAVDDHQTSNARYLSDAGAAILVPQTEFTVQKVLALLKDLSREKCLDMAIKARALGKPEATASVAKICMEVAL</sequence>
<dbReference type="EMBL" id="CP002056">
    <property type="protein sequence ID" value="ADI30784.1"/>
    <property type="molecule type" value="Genomic_DNA"/>
</dbReference>
<evidence type="ECO:0000256" key="1">
    <source>
        <dbReference type="ARBA" id="ARBA00022475"/>
    </source>
</evidence>
<accession>D7DMK7</accession>
<dbReference type="Pfam" id="PF03033">
    <property type="entry name" value="Glyco_transf_28"/>
    <property type="match status" value="1"/>
</dbReference>
<dbReference type="EC" id="2.4.1.227" evidence="10"/>
<gene>
    <name evidence="10" type="primary">murG</name>
    <name evidence="13" type="ordered locus">M301_2422</name>
</gene>
<dbReference type="InterPro" id="IPR006009">
    <property type="entry name" value="GlcNAc_MurG"/>
</dbReference>
<dbReference type="Gene3D" id="3.40.50.2000">
    <property type="entry name" value="Glycogen Phosphorylase B"/>
    <property type="match status" value="2"/>
</dbReference>
<dbReference type="GO" id="GO:0050511">
    <property type="term" value="F:undecaprenyldiphospho-muramoylpentapeptide beta-N-acetylglucosaminyltransferase activity"/>
    <property type="evidence" value="ECO:0007669"/>
    <property type="project" value="UniProtKB-UniRule"/>
</dbReference>
<dbReference type="PANTHER" id="PTHR21015:SF22">
    <property type="entry name" value="GLYCOSYLTRANSFERASE"/>
    <property type="match status" value="1"/>
</dbReference>
<keyword evidence="2 10" id="KW-0132">Cell division</keyword>
<keyword evidence="5 10" id="KW-0133">Cell shape</keyword>
<evidence type="ECO:0000256" key="4">
    <source>
        <dbReference type="ARBA" id="ARBA00022679"/>
    </source>
</evidence>
<evidence type="ECO:0000256" key="3">
    <source>
        <dbReference type="ARBA" id="ARBA00022676"/>
    </source>
</evidence>
<dbReference type="KEGG" id="meh:M301_2422"/>
<keyword evidence="3 10" id="KW-0328">Glycosyltransferase</keyword>
<evidence type="ECO:0000256" key="8">
    <source>
        <dbReference type="ARBA" id="ARBA00023306"/>
    </source>
</evidence>
<keyword evidence="14" id="KW-1185">Reference proteome</keyword>
<keyword evidence="10" id="KW-0997">Cell inner membrane</keyword>
<dbReference type="OrthoDB" id="9808936at2"/>
<keyword evidence="6 10" id="KW-0573">Peptidoglycan synthesis</keyword>
<dbReference type="Proteomes" id="UP000000383">
    <property type="component" value="Chromosome"/>
</dbReference>
<dbReference type="CAZy" id="GT28">
    <property type="family name" value="Glycosyltransferase Family 28"/>
</dbReference>
<dbReference type="CDD" id="cd03785">
    <property type="entry name" value="GT28_MurG"/>
    <property type="match status" value="1"/>
</dbReference>
<feature type="binding site" evidence="10">
    <location>
        <position position="164"/>
    </location>
    <ligand>
        <name>UDP-N-acetyl-alpha-D-glucosamine</name>
        <dbReference type="ChEBI" id="CHEBI:57705"/>
    </ligand>
</feature>
<evidence type="ECO:0000256" key="9">
    <source>
        <dbReference type="ARBA" id="ARBA00023316"/>
    </source>
</evidence>
<reference evidence="14" key="1">
    <citation type="submission" date="2010-05" db="EMBL/GenBank/DDBJ databases">
        <title>Complete sequence of Methylotenera sp. 301.</title>
        <authorList>
            <person name="Lucas S."/>
            <person name="Copeland A."/>
            <person name="Lapidus A."/>
            <person name="Cheng J.-F."/>
            <person name="Bruce D."/>
            <person name="Goodwin L."/>
            <person name="Pitluck S."/>
            <person name="Clum A."/>
            <person name="Land M."/>
            <person name="Hauser L."/>
            <person name="Kyrpides N."/>
            <person name="Ivanova N."/>
            <person name="Chistoservova L."/>
            <person name="Kalyuzhnaya M."/>
            <person name="Woyke T."/>
        </authorList>
    </citation>
    <scope>NUCLEOTIDE SEQUENCE [LARGE SCALE GENOMIC DNA]</scope>
    <source>
        <strain evidence="14">301</strain>
    </source>
</reference>
<dbReference type="HOGENOM" id="CLU_037404_2_0_4"/>
<dbReference type="GO" id="GO:0071555">
    <property type="term" value="P:cell wall organization"/>
    <property type="evidence" value="ECO:0007669"/>
    <property type="project" value="UniProtKB-KW"/>
</dbReference>
<dbReference type="GO" id="GO:0051301">
    <property type="term" value="P:cell division"/>
    <property type="evidence" value="ECO:0007669"/>
    <property type="project" value="UniProtKB-KW"/>
</dbReference>
<feature type="binding site" evidence="10">
    <location>
        <begin position="265"/>
        <end position="270"/>
    </location>
    <ligand>
        <name>UDP-N-acetyl-alpha-D-glucosamine</name>
        <dbReference type="ChEBI" id="CHEBI:57705"/>
    </ligand>
</feature>
<feature type="binding site" evidence="10">
    <location>
        <position position="246"/>
    </location>
    <ligand>
        <name>UDP-N-acetyl-alpha-D-glucosamine</name>
        <dbReference type="ChEBI" id="CHEBI:57705"/>
    </ligand>
</feature>
<keyword evidence="1 10" id="KW-1003">Cell membrane</keyword>
<keyword evidence="9 10" id="KW-0961">Cell wall biogenesis/degradation</keyword>
<dbReference type="HAMAP" id="MF_00033">
    <property type="entry name" value="MurG"/>
    <property type="match status" value="1"/>
</dbReference>
<organism evidence="13 14">
    <name type="scientific">Methylotenera versatilis (strain 301)</name>
    <dbReference type="NCBI Taxonomy" id="666681"/>
    <lineage>
        <taxon>Bacteria</taxon>
        <taxon>Pseudomonadati</taxon>
        <taxon>Pseudomonadota</taxon>
        <taxon>Betaproteobacteria</taxon>
        <taxon>Nitrosomonadales</taxon>
        <taxon>Methylophilaceae</taxon>
        <taxon>Methylotenera</taxon>
    </lineage>
</organism>
<evidence type="ECO:0000256" key="5">
    <source>
        <dbReference type="ARBA" id="ARBA00022960"/>
    </source>
</evidence>
<evidence type="ECO:0000256" key="6">
    <source>
        <dbReference type="ARBA" id="ARBA00022984"/>
    </source>
</evidence>
<comment type="subcellular location">
    <subcellularLocation>
        <location evidence="10">Cell inner membrane</location>
        <topology evidence="10">Peripheral membrane protein</topology>
        <orientation evidence="10">Cytoplasmic side</orientation>
    </subcellularLocation>
</comment>
<dbReference type="STRING" id="666681.M301_2422"/>
<dbReference type="NCBIfam" id="TIGR01133">
    <property type="entry name" value="murG"/>
    <property type="match status" value="1"/>
</dbReference>
<evidence type="ECO:0000256" key="7">
    <source>
        <dbReference type="ARBA" id="ARBA00023136"/>
    </source>
</evidence>
<comment type="similarity">
    <text evidence="10">Belongs to the glycosyltransferase 28 family. MurG subfamily.</text>
</comment>
<feature type="domain" description="Glycosyltransferase family 28 N-terminal" evidence="11">
    <location>
        <begin position="9"/>
        <end position="145"/>
    </location>
</feature>
<dbReference type="GO" id="GO:0051991">
    <property type="term" value="F:UDP-N-acetyl-D-glucosamine:N-acetylmuramoyl-L-alanyl-D-glutamyl-meso-2,6-diaminopimelyl-D-alanyl-D-alanine-diphosphoundecaprenol 4-beta-N-acetylglucosaminlytransferase activity"/>
    <property type="evidence" value="ECO:0007669"/>
    <property type="project" value="RHEA"/>
</dbReference>
<feature type="binding site" evidence="10">
    <location>
        <begin position="15"/>
        <end position="17"/>
    </location>
    <ligand>
        <name>UDP-N-acetyl-alpha-D-glucosamine</name>
        <dbReference type="ChEBI" id="CHEBI:57705"/>
    </ligand>
</feature>
<protein>
    <recommendedName>
        <fullName evidence="10">UDP-N-acetylglucosamine--N-acetylmuramyl-(pentapeptide) pyrophosphoryl-undecaprenol N-acetylglucosamine transferase</fullName>
        <ecNumber evidence="10">2.4.1.227</ecNumber>
    </recommendedName>
    <alternativeName>
        <fullName evidence="10">Undecaprenyl-PP-MurNAc-pentapeptide-UDPGlcNAc GlcNAc transferase</fullName>
    </alternativeName>
</protein>
<evidence type="ECO:0000256" key="10">
    <source>
        <dbReference type="HAMAP-Rule" id="MF_00033"/>
    </source>
</evidence>
<name>D7DMK7_METV0</name>
<evidence type="ECO:0000256" key="2">
    <source>
        <dbReference type="ARBA" id="ARBA00022618"/>
    </source>
</evidence>